<evidence type="ECO:0000256" key="2">
    <source>
        <dbReference type="ARBA" id="ARBA00022840"/>
    </source>
</evidence>
<dbReference type="EMBL" id="VSSQ01044571">
    <property type="protein sequence ID" value="MPM98397.1"/>
    <property type="molecule type" value="Genomic_DNA"/>
</dbReference>
<dbReference type="InterPro" id="IPR017953">
    <property type="entry name" value="Carbohydrate_kinase_pred_CS"/>
</dbReference>
<dbReference type="GO" id="GO:0005524">
    <property type="term" value="F:ATP binding"/>
    <property type="evidence" value="ECO:0007669"/>
    <property type="project" value="UniProtKB-KW"/>
</dbReference>
<comment type="caution">
    <text evidence="7">The sequence shown here is derived from an EMBL/GenBank/DDBJ whole genome shotgun (WGS) entry which is preliminary data.</text>
</comment>
<dbReference type="InterPro" id="IPR029056">
    <property type="entry name" value="Ribokinase-like"/>
</dbReference>
<dbReference type="Pfam" id="PF01256">
    <property type="entry name" value="Carb_kinase"/>
    <property type="match status" value="1"/>
</dbReference>
<feature type="domain" description="YjeF C-terminal" evidence="6">
    <location>
        <begin position="1"/>
        <end position="144"/>
    </location>
</feature>
<accession>A0A645E907</accession>
<keyword evidence="3" id="KW-0521">NADP</keyword>
<dbReference type="GO" id="GO:0110051">
    <property type="term" value="P:metabolite repair"/>
    <property type="evidence" value="ECO:0007669"/>
    <property type="project" value="TreeGrafter"/>
</dbReference>
<evidence type="ECO:0000256" key="3">
    <source>
        <dbReference type="ARBA" id="ARBA00022857"/>
    </source>
</evidence>
<organism evidence="7">
    <name type="scientific">bioreactor metagenome</name>
    <dbReference type="NCBI Taxonomy" id="1076179"/>
    <lineage>
        <taxon>unclassified sequences</taxon>
        <taxon>metagenomes</taxon>
        <taxon>ecological metagenomes</taxon>
    </lineage>
</organism>
<dbReference type="CDD" id="cd01171">
    <property type="entry name" value="YXKO-related"/>
    <property type="match status" value="1"/>
</dbReference>
<reference evidence="7" key="1">
    <citation type="submission" date="2019-08" db="EMBL/GenBank/DDBJ databases">
        <authorList>
            <person name="Kucharzyk K."/>
            <person name="Murdoch R.W."/>
            <person name="Higgins S."/>
            <person name="Loffler F."/>
        </authorList>
    </citation>
    <scope>NUCLEOTIDE SEQUENCE</scope>
</reference>
<sequence length="147" mass="15460">MAENRYILSSIPKGSILTPHPGEFDRLAGKCQDGYERLVKACELAQNTRCYIVLKGAYTVVVTPQGKSYFNSTGNPGMATAGSGDVLTGVILSLLAQGYTSEDAARLGVFVHGMAGDMAAEQQGMIALTAGDIVSCLPAAWKALTEK</sequence>
<evidence type="ECO:0000256" key="1">
    <source>
        <dbReference type="ARBA" id="ARBA00022741"/>
    </source>
</evidence>
<dbReference type="PANTHER" id="PTHR12592:SF0">
    <property type="entry name" value="ATP-DEPENDENT (S)-NAD(P)H-HYDRATE DEHYDRATASE"/>
    <property type="match status" value="1"/>
</dbReference>
<keyword evidence="2" id="KW-0067">ATP-binding</keyword>
<dbReference type="PROSITE" id="PS51383">
    <property type="entry name" value="YJEF_C_3"/>
    <property type="match status" value="1"/>
</dbReference>
<dbReference type="SUPFAM" id="SSF53613">
    <property type="entry name" value="Ribokinase-like"/>
    <property type="match status" value="1"/>
</dbReference>
<gene>
    <name evidence="7" type="primary">nnr_29</name>
    <name evidence="7" type="ORF">SDC9_145583</name>
</gene>
<evidence type="ECO:0000256" key="4">
    <source>
        <dbReference type="ARBA" id="ARBA00023027"/>
    </source>
</evidence>
<name>A0A645E907_9ZZZZ</name>
<protein>
    <submittedName>
        <fullName evidence="7">Bifunctional NAD(P)H-hydrate repair enzyme Nnr</fullName>
    </submittedName>
</protein>
<dbReference type="PANTHER" id="PTHR12592">
    <property type="entry name" value="ATP-DEPENDENT (S)-NAD(P)H-HYDRATE DEHYDRATASE FAMILY MEMBER"/>
    <property type="match status" value="1"/>
</dbReference>
<evidence type="ECO:0000313" key="7">
    <source>
        <dbReference type="EMBL" id="MPM98397.1"/>
    </source>
</evidence>
<keyword evidence="4" id="KW-0520">NAD</keyword>
<evidence type="ECO:0000256" key="5">
    <source>
        <dbReference type="ARBA" id="ARBA00023239"/>
    </source>
</evidence>
<keyword evidence="5" id="KW-0456">Lyase</keyword>
<dbReference type="Gene3D" id="3.40.1190.20">
    <property type="match status" value="1"/>
</dbReference>
<evidence type="ECO:0000259" key="6">
    <source>
        <dbReference type="PROSITE" id="PS51383"/>
    </source>
</evidence>
<proteinExistence type="predicted"/>
<dbReference type="GO" id="GO:0052856">
    <property type="term" value="F:NAD(P)HX epimerase activity"/>
    <property type="evidence" value="ECO:0007669"/>
    <property type="project" value="TreeGrafter"/>
</dbReference>
<dbReference type="InterPro" id="IPR000631">
    <property type="entry name" value="CARKD"/>
</dbReference>
<dbReference type="GO" id="GO:0052855">
    <property type="term" value="F:ADP-dependent NAD(P)H-hydrate dehydratase activity"/>
    <property type="evidence" value="ECO:0007669"/>
    <property type="project" value="TreeGrafter"/>
</dbReference>
<dbReference type="AlphaFoldDB" id="A0A645E907"/>
<dbReference type="PROSITE" id="PS01050">
    <property type="entry name" value="YJEF_C_2"/>
    <property type="match status" value="1"/>
</dbReference>
<keyword evidence="1" id="KW-0547">Nucleotide-binding</keyword>